<dbReference type="InterPro" id="IPR023214">
    <property type="entry name" value="HAD_sf"/>
</dbReference>
<organism evidence="3 4">
    <name type="scientific">Novosphingobium aquae</name>
    <dbReference type="NCBI Taxonomy" id="3133435"/>
    <lineage>
        <taxon>Bacteria</taxon>
        <taxon>Pseudomonadati</taxon>
        <taxon>Pseudomonadota</taxon>
        <taxon>Alphaproteobacteria</taxon>
        <taxon>Sphingomonadales</taxon>
        <taxon>Sphingomonadaceae</taxon>
        <taxon>Novosphingobium</taxon>
    </lineage>
</organism>
<dbReference type="SUPFAM" id="SSF56784">
    <property type="entry name" value="HAD-like"/>
    <property type="match status" value="1"/>
</dbReference>
<feature type="region of interest" description="Disordered" evidence="1">
    <location>
        <begin position="38"/>
        <end position="59"/>
    </location>
</feature>
<feature type="chain" id="PRO_5046159614" description="Acid phosphatase" evidence="2">
    <location>
        <begin position="27"/>
        <end position="374"/>
    </location>
</feature>
<keyword evidence="2" id="KW-0732">Signal</keyword>
<evidence type="ECO:0000256" key="2">
    <source>
        <dbReference type="SAM" id="SignalP"/>
    </source>
</evidence>
<dbReference type="Gene3D" id="3.40.50.1000">
    <property type="entry name" value="HAD superfamily/HAD-like"/>
    <property type="match status" value="1"/>
</dbReference>
<feature type="signal peptide" evidence="2">
    <location>
        <begin position="1"/>
        <end position="26"/>
    </location>
</feature>
<evidence type="ECO:0000256" key="1">
    <source>
        <dbReference type="SAM" id="MobiDB-lite"/>
    </source>
</evidence>
<evidence type="ECO:0000313" key="4">
    <source>
        <dbReference type="Proteomes" id="UP001379235"/>
    </source>
</evidence>
<accession>A0ABU8SDC4</accession>
<proteinExistence type="predicted"/>
<evidence type="ECO:0008006" key="5">
    <source>
        <dbReference type="Google" id="ProtNLM"/>
    </source>
</evidence>
<gene>
    <name evidence="3" type="ORF">WG900_15155</name>
</gene>
<reference evidence="3 4" key="1">
    <citation type="submission" date="2024-03" db="EMBL/GenBank/DDBJ databases">
        <authorList>
            <person name="Jo J.-H."/>
        </authorList>
    </citation>
    <scope>NUCLEOTIDE SEQUENCE [LARGE SCALE GENOMIC DNA]</scope>
    <source>
        <strain evidence="3 4">AS3R-12</strain>
    </source>
</reference>
<dbReference type="EMBL" id="JBBHJY010000008">
    <property type="protein sequence ID" value="MEJ6011258.1"/>
    <property type="molecule type" value="Genomic_DNA"/>
</dbReference>
<sequence length="374" mass="38027">MTTAGALKAGLTLGALLALQGCVAAAIPVLAGATIAKKQNEGPKGGSRQSDASAPAKEVRKAVFVGEEAPKATLAPTVVTETLAVPTGPAQPRMYTVVDLPASSLPAPQPTLVTKGALAAAPQQAAPALAPAPEPAALALAPVEAKIELARAPAPEPLPAAAPPAELFAAPAPRPAAGARIAMPAAPIPVAARSAGYLGLTSYALSRASSPLADAVLDVIDPNDPLSAPRRAQCGKLQPAVLIDLDPELEVFNPAAAAPQPGLAEALSALRAAGITVMWTSALQVEQAEKVAAALARTGLDPSKTDRLLLLKGPGDRKQARRLSAARNWCVVAMAGDRRGDFDEAFDYLKDPDTQIPADRLFGNGWFLAPAPLP</sequence>
<dbReference type="InterPro" id="IPR036412">
    <property type="entry name" value="HAD-like_sf"/>
</dbReference>
<comment type="caution">
    <text evidence="3">The sequence shown here is derived from an EMBL/GenBank/DDBJ whole genome shotgun (WGS) entry which is preliminary data.</text>
</comment>
<dbReference type="RefSeq" id="WP_339968300.1">
    <property type="nucleotide sequence ID" value="NZ_JBBHJY010000008.1"/>
</dbReference>
<keyword evidence="4" id="KW-1185">Reference proteome</keyword>
<name>A0ABU8SDC4_9SPHN</name>
<evidence type="ECO:0000313" key="3">
    <source>
        <dbReference type="EMBL" id="MEJ6011258.1"/>
    </source>
</evidence>
<protein>
    <recommendedName>
        <fullName evidence="5">Acid phosphatase</fullName>
    </recommendedName>
</protein>
<dbReference type="Proteomes" id="UP001379235">
    <property type="component" value="Unassembled WGS sequence"/>
</dbReference>